<dbReference type="RefSeq" id="WP_171713191.1">
    <property type="nucleotide sequence ID" value="NZ_JAAVLW010000010.1"/>
</dbReference>
<dbReference type="Proteomes" id="UP000528734">
    <property type="component" value="Unassembled WGS sequence"/>
</dbReference>
<dbReference type="PROSITE" id="PS51257">
    <property type="entry name" value="PROKAR_LIPOPROTEIN"/>
    <property type="match status" value="1"/>
</dbReference>
<sequence>MSRISSHANPAILSCALVSSARASDALAEPMTRSTAAIGAKMYEGRATALNAFTYSGLIADMKTTLSLVEDVCDPQQTAESANRQAMGGVRASRRQHCSSWSVPSPDVYVEAGELNFARLHGRR</sequence>
<evidence type="ECO:0000313" key="2">
    <source>
        <dbReference type="Proteomes" id="UP000528734"/>
    </source>
</evidence>
<reference evidence="1 2" key="1">
    <citation type="submission" date="2020-03" db="EMBL/GenBank/DDBJ databases">
        <title>Bradyrhizobium diversity isolated from nodules of Muelleranthus trifoliolatus.</title>
        <authorList>
            <person name="Klepa M."/>
            <person name="Helene L."/>
            <person name="Hungria M."/>
        </authorList>
    </citation>
    <scope>NUCLEOTIDE SEQUENCE [LARGE SCALE GENOMIC DNA]</scope>
    <source>
        <strain evidence="1 2">WSM 1744</strain>
    </source>
</reference>
<protein>
    <submittedName>
        <fullName evidence="1">Uncharacterized protein</fullName>
    </submittedName>
</protein>
<name>A0A7Y4H9H6_9BRAD</name>
<keyword evidence="2" id="KW-1185">Reference proteome</keyword>
<organism evidence="1 2">
    <name type="scientific">Bradyrhizobium archetypum</name>
    <dbReference type="NCBI Taxonomy" id="2721160"/>
    <lineage>
        <taxon>Bacteria</taxon>
        <taxon>Pseudomonadati</taxon>
        <taxon>Pseudomonadota</taxon>
        <taxon>Alphaproteobacteria</taxon>
        <taxon>Hyphomicrobiales</taxon>
        <taxon>Nitrobacteraceae</taxon>
        <taxon>Bradyrhizobium</taxon>
    </lineage>
</organism>
<evidence type="ECO:0000313" key="1">
    <source>
        <dbReference type="EMBL" id="NOJ50141.1"/>
    </source>
</evidence>
<dbReference type="EMBL" id="JAAVLW010000010">
    <property type="protein sequence ID" value="NOJ50141.1"/>
    <property type="molecule type" value="Genomic_DNA"/>
</dbReference>
<comment type="caution">
    <text evidence="1">The sequence shown here is derived from an EMBL/GenBank/DDBJ whole genome shotgun (WGS) entry which is preliminary data.</text>
</comment>
<accession>A0A7Y4H9H6</accession>
<dbReference type="AlphaFoldDB" id="A0A7Y4H9H6"/>
<proteinExistence type="predicted"/>
<gene>
    <name evidence="1" type="ORF">HCN50_28510</name>
</gene>